<evidence type="ECO:0000256" key="4">
    <source>
        <dbReference type="ARBA" id="ARBA00022729"/>
    </source>
</evidence>
<keyword evidence="3" id="KW-0812">Transmembrane</keyword>
<dbReference type="Proteomes" id="UP001054252">
    <property type="component" value="Unassembled WGS sequence"/>
</dbReference>
<dbReference type="InterPro" id="IPR002489">
    <property type="entry name" value="Glu_synth_asu_C"/>
</dbReference>
<dbReference type="InterPro" id="IPR036485">
    <property type="entry name" value="Glu_synth_asu_C_sf"/>
</dbReference>
<dbReference type="EMBL" id="BPVZ01000069">
    <property type="protein sequence ID" value="GKV25640.1"/>
    <property type="molecule type" value="Genomic_DNA"/>
</dbReference>
<evidence type="ECO:0000256" key="1">
    <source>
        <dbReference type="ARBA" id="ARBA00004479"/>
    </source>
</evidence>
<keyword evidence="4" id="KW-0732">Signal</keyword>
<keyword evidence="5" id="KW-1133">Transmembrane helix</keyword>
<dbReference type="InterPro" id="IPR011009">
    <property type="entry name" value="Kinase-like_dom_sf"/>
</dbReference>
<evidence type="ECO:0000256" key="6">
    <source>
        <dbReference type="ARBA" id="ARBA00023136"/>
    </source>
</evidence>
<dbReference type="GO" id="GO:0016491">
    <property type="term" value="F:oxidoreductase activity"/>
    <property type="evidence" value="ECO:0007669"/>
    <property type="project" value="InterPro"/>
</dbReference>
<accession>A0AAV5KM92</accession>
<keyword evidence="7" id="KW-0325">Glycoprotein</keyword>
<dbReference type="GO" id="GO:0016020">
    <property type="term" value="C:membrane"/>
    <property type="evidence" value="ECO:0007669"/>
    <property type="project" value="UniProtKB-SubCell"/>
</dbReference>
<name>A0AAV5KM92_9ROSI</name>
<keyword evidence="2" id="KW-0418">Kinase</keyword>
<evidence type="ECO:0000313" key="10">
    <source>
        <dbReference type="Proteomes" id="UP001054252"/>
    </source>
</evidence>
<organism evidence="9 10">
    <name type="scientific">Rubroshorea leprosula</name>
    <dbReference type="NCBI Taxonomy" id="152421"/>
    <lineage>
        <taxon>Eukaryota</taxon>
        <taxon>Viridiplantae</taxon>
        <taxon>Streptophyta</taxon>
        <taxon>Embryophyta</taxon>
        <taxon>Tracheophyta</taxon>
        <taxon>Spermatophyta</taxon>
        <taxon>Magnoliopsida</taxon>
        <taxon>eudicotyledons</taxon>
        <taxon>Gunneridae</taxon>
        <taxon>Pentapetalae</taxon>
        <taxon>rosids</taxon>
        <taxon>malvids</taxon>
        <taxon>Malvales</taxon>
        <taxon>Dipterocarpaceae</taxon>
        <taxon>Rubroshorea</taxon>
    </lineage>
</organism>
<dbReference type="PANTHER" id="PTHR27009">
    <property type="entry name" value="RUST RESISTANCE KINASE LR10-RELATED"/>
    <property type="match status" value="1"/>
</dbReference>
<keyword evidence="6" id="KW-0472">Membrane</keyword>
<comment type="caution">
    <text evidence="9">The sequence shown here is derived from an EMBL/GenBank/DDBJ whole genome shotgun (WGS) entry which is preliminary data.</text>
</comment>
<evidence type="ECO:0000259" key="8">
    <source>
        <dbReference type="PROSITE" id="PS50011"/>
    </source>
</evidence>
<dbReference type="GO" id="GO:0005524">
    <property type="term" value="F:ATP binding"/>
    <property type="evidence" value="ECO:0007669"/>
    <property type="project" value="InterPro"/>
</dbReference>
<evidence type="ECO:0000256" key="3">
    <source>
        <dbReference type="ARBA" id="ARBA00022692"/>
    </source>
</evidence>
<keyword evidence="10" id="KW-1185">Reference proteome</keyword>
<keyword evidence="2" id="KW-0808">Transferase</keyword>
<dbReference type="SUPFAM" id="SSF69336">
    <property type="entry name" value="Alpha subunit of glutamate synthase, C-terminal domain"/>
    <property type="match status" value="1"/>
</dbReference>
<dbReference type="GO" id="GO:0004674">
    <property type="term" value="F:protein serine/threonine kinase activity"/>
    <property type="evidence" value="ECO:0007669"/>
    <property type="project" value="UniProtKB-KW"/>
</dbReference>
<keyword evidence="2" id="KW-0723">Serine/threonine-protein kinase</keyword>
<dbReference type="Gene3D" id="2.160.20.60">
    <property type="entry name" value="Glutamate synthase, alpha subunit, C-terminal domain"/>
    <property type="match status" value="1"/>
</dbReference>
<dbReference type="InterPro" id="IPR045874">
    <property type="entry name" value="LRK10/LRL21-25-like"/>
</dbReference>
<dbReference type="InterPro" id="IPR000719">
    <property type="entry name" value="Prot_kinase_dom"/>
</dbReference>
<protein>
    <recommendedName>
        <fullName evidence="8">Protein kinase domain-containing protein</fullName>
    </recommendedName>
</protein>
<evidence type="ECO:0000256" key="2">
    <source>
        <dbReference type="ARBA" id="ARBA00022527"/>
    </source>
</evidence>
<dbReference type="Pfam" id="PF01493">
    <property type="entry name" value="GXGXG"/>
    <property type="match status" value="1"/>
</dbReference>
<feature type="domain" description="Protein kinase" evidence="8">
    <location>
        <begin position="1"/>
        <end position="215"/>
    </location>
</feature>
<comment type="subcellular location">
    <subcellularLocation>
        <location evidence="1">Membrane</location>
        <topology evidence="1">Single-pass type I membrane protein</topology>
    </subcellularLocation>
</comment>
<dbReference type="PROSITE" id="PS50011">
    <property type="entry name" value="PROTEIN_KINASE_DOM"/>
    <property type="match status" value="1"/>
</dbReference>
<dbReference type="AlphaFoldDB" id="A0AAV5KM92"/>
<dbReference type="SUPFAM" id="SSF56112">
    <property type="entry name" value="Protein kinase-like (PK-like)"/>
    <property type="match status" value="1"/>
</dbReference>
<dbReference type="Pfam" id="PF00069">
    <property type="entry name" value="Pkinase"/>
    <property type="match status" value="1"/>
</dbReference>
<evidence type="ECO:0000256" key="7">
    <source>
        <dbReference type="ARBA" id="ARBA00023180"/>
    </source>
</evidence>
<gene>
    <name evidence="9" type="ORF">SLEP1_g35042</name>
</gene>
<evidence type="ECO:0000313" key="9">
    <source>
        <dbReference type="EMBL" id="GKV25640.1"/>
    </source>
</evidence>
<sequence>MVIERFCVRNSGAKAVVEGVGNHGCEFMTGGTVVVLGKTGRNFAAGMSGGIAYVLDVDGKFHSRCNPELVDLDKVEEDNDIMMLRMMIQQHQRTLGYIAPELFYKNIGGISYKADVYSFGMLLMEMVGRRKNLNERVEQSSQIYFPTWIYKQLDRGEDMMLNEVTEGEKKLVRRMIMVALWCIQMNPTNRPSMSKALEMLEGEVELLEMPPKPFVSFDNDPPSTNLVEEIFKSLDSMTSNT</sequence>
<reference evidence="9 10" key="1">
    <citation type="journal article" date="2021" name="Commun. Biol.">
        <title>The genome of Shorea leprosula (Dipterocarpaceae) highlights the ecological relevance of drought in aseasonal tropical rainforests.</title>
        <authorList>
            <person name="Ng K.K.S."/>
            <person name="Kobayashi M.J."/>
            <person name="Fawcett J.A."/>
            <person name="Hatakeyama M."/>
            <person name="Paape T."/>
            <person name="Ng C.H."/>
            <person name="Ang C.C."/>
            <person name="Tnah L.H."/>
            <person name="Lee C.T."/>
            <person name="Nishiyama T."/>
            <person name="Sese J."/>
            <person name="O'Brien M.J."/>
            <person name="Copetti D."/>
            <person name="Mohd Noor M.I."/>
            <person name="Ong R.C."/>
            <person name="Putra M."/>
            <person name="Sireger I.Z."/>
            <person name="Indrioko S."/>
            <person name="Kosugi Y."/>
            <person name="Izuno A."/>
            <person name="Isagi Y."/>
            <person name="Lee S.L."/>
            <person name="Shimizu K.K."/>
        </authorList>
    </citation>
    <scope>NUCLEOTIDE SEQUENCE [LARGE SCALE GENOMIC DNA]</scope>
    <source>
        <strain evidence="9">214</strain>
    </source>
</reference>
<evidence type="ECO:0000256" key="5">
    <source>
        <dbReference type="ARBA" id="ARBA00022989"/>
    </source>
</evidence>
<proteinExistence type="predicted"/>